<evidence type="ECO:0000313" key="2">
    <source>
        <dbReference type="Proteomes" id="UP000604083"/>
    </source>
</evidence>
<organism evidence="1 2">
    <name type="scientific">Roseibacillus ishigakijimensis</name>
    <dbReference type="NCBI Taxonomy" id="454146"/>
    <lineage>
        <taxon>Bacteria</taxon>
        <taxon>Pseudomonadati</taxon>
        <taxon>Verrucomicrobiota</taxon>
        <taxon>Verrucomicrobiia</taxon>
        <taxon>Verrucomicrobiales</taxon>
        <taxon>Verrucomicrobiaceae</taxon>
        <taxon>Roseibacillus</taxon>
    </lineage>
</organism>
<dbReference type="EMBL" id="JAENIO010000092">
    <property type="protein sequence ID" value="MBK1835694.1"/>
    <property type="molecule type" value="Genomic_DNA"/>
</dbReference>
<gene>
    <name evidence="1" type="ORF">JIN78_16645</name>
</gene>
<evidence type="ECO:0000313" key="1">
    <source>
        <dbReference type="EMBL" id="MBK1835694.1"/>
    </source>
</evidence>
<accession>A0A934RQM7</accession>
<dbReference type="AlphaFoldDB" id="A0A934RQM7"/>
<name>A0A934RQM7_9BACT</name>
<proteinExistence type="predicted"/>
<keyword evidence="2" id="KW-1185">Reference proteome</keyword>
<protein>
    <submittedName>
        <fullName evidence="1">Uncharacterized protein</fullName>
    </submittedName>
</protein>
<dbReference type="Proteomes" id="UP000604083">
    <property type="component" value="Unassembled WGS sequence"/>
</dbReference>
<reference evidence="1" key="1">
    <citation type="submission" date="2021-01" db="EMBL/GenBank/DDBJ databases">
        <title>Modified the classification status of verrucomicrobia.</title>
        <authorList>
            <person name="Feng X."/>
        </authorList>
    </citation>
    <scope>NUCLEOTIDE SEQUENCE</scope>
    <source>
        <strain evidence="1">KCTC 12986</strain>
    </source>
</reference>
<comment type="caution">
    <text evidence="1">The sequence shown here is derived from an EMBL/GenBank/DDBJ whole genome shotgun (WGS) entry which is preliminary data.</text>
</comment>
<sequence length="282" mass="32231">MSNKILILVFVVLVLLVAFIVNSRKEEFVEPPNNFTKSVKRKESGNYLSIFSNQKRITSDKDGSLSDDLEHGYDLEPFSNVSDDEQMVKLVAYLANNPHLYESSLVELKRDDEDEIYFRGKEVFKAPHIYEYSVSDNDVIAIEAVTKSEYLTHKNPSVDFDEEEKFFPVSYSEIWVIKPNQEPYKISPENINASSPRISNNAEKIAFTANALDQTNSPILSEFLVIYDLKTGAVQSYNTPNMGKDHYSITPVMWMNQDQTLRIVEDWGETGGHGQVGYVDFR</sequence>